<name>A0A7K3RRS5_9ACTN</name>
<gene>
    <name evidence="1" type="ORF">G3I50_06435</name>
</gene>
<sequence length="92" mass="10085">MAARSREYAMAIEQLVPAPAPNDLMPLQDIADLLGQTGHPASVSTIRRWIAADGLPTVRRRSAGGWRKDYASVSDVLLAHRDWVCAKGFDEP</sequence>
<reference evidence="1 2" key="1">
    <citation type="submission" date="2020-01" db="EMBL/GenBank/DDBJ databases">
        <title>Insect and environment-associated Actinomycetes.</title>
        <authorList>
            <person name="Currrie C."/>
            <person name="Chevrette M."/>
            <person name="Carlson C."/>
            <person name="Stubbendieck R."/>
            <person name="Wendt-Pienkowski E."/>
        </authorList>
    </citation>
    <scope>NUCLEOTIDE SEQUENCE [LARGE SCALE GENOMIC DNA]</scope>
    <source>
        <strain evidence="1 2">SID7590</strain>
    </source>
</reference>
<accession>A0A7K3RRS5</accession>
<dbReference type="EMBL" id="JAAGMP010000314">
    <property type="protein sequence ID" value="NEC17900.1"/>
    <property type="molecule type" value="Genomic_DNA"/>
</dbReference>
<protein>
    <submittedName>
        <fullName evidence="1">Uncharacterized protein</fullName>
    </submittedName>
</protein>
<dbReference type="RefSeq" id="WP_164200525.1">
    <property type="nucleotide sequence ID" value="NZ_JAAGMP010000314.1"/>
</dbReference>
<comment type="caution">
    <text evidence="1">The sequence shown here is derived from an EMBL/GenBank/DDBJ whole genome shotgun (WGS) entry which is preliminary data.</text>
</comment>
<dbReference type="AlphaFoldDB" id="A0A7K3RRS5"/>
<dbReference type="Proteomes" id="UP000469670">
    <property type="component" value="Unassembled WGS sequence"/>
</dbReference>
<organism evidence="1 2">
    <name type="scientific">Streptomyces parvus</name>
    <dbReference type="NCBI Taxonomy" id="66428"/>
    <lineage>
        <taxon>Bacteria</taxon>
        <taxon>Bacillati</taxon>
        <taxon>Actinomycetota</taxon>
        <taxon>Actinomycetes</taxon>
        <taxon>Kitasatosporales</taxon>
        <taxon>Streptomycetaceae</taxon>
        <taxon>Streptomyces</taxon>
    </lineage>
</organism>
<evidence type="ECO:0000313" key="1">
    <source>
        <dbReference type="EMBL" id="NEC17900.1"/>
    </source>
</evidence>
<evidence type="ECO:0000313" key="2">
    <source>
        <dbReference type="Proteomes" id="UP000469670"/>
    </source>
</evidence>
<proteinExistence type="predicted"/>